<dbReference type="AlphaFoldDB" id="A0A9W9YRJ1"/>
<evidence type="ECO:0000313" key="2">
    <source>
        <dbReference type="Proteomes" id="UP001163046"/>
    </source>
</evidence>
<proteinExistence type="predicted"/>
<evidence type="ECO:0000313" key="1">
    <source>
        <dbReference type="EMBL" id="KAJ7364970.1"/>
    </source>
</evidence>
<comment type="caution">
    <text evidence="1">The sequence shown here is derived from an EMBL/GenBank/DDBJ whole genome shotgun (WGS) entry which is preliminary data.</text>
</comment>
<dbReference type="Proteomes" id="UP001163046">
    <property type="component" value="Unassembled WGS sequence"/>
</dbReference>
<gene>
    <name evidence="1" type="ORF">OS493_007603</name>
</gene>
<name>A0A9W9YRJ1_9CNID</name>
<organism evidence="1 2">
    <name type="scientific">Desmophyllum pertusum</name>
    <dbReference type="NCBI Taxonomy" id="174260"/>
    <lineage>
        <taxon>Eukaryota</taxon>
        <taxon>Metazoa</taxon>
        <taxon>Cnidaria</taxon>
        <taxon>Anthozoa</taxon>
        <taxon>Hexacorallia</taxon>
        <taxon>Scleractinia</taxon>
        <taxon>Caryophylliina</taxon>
        <taxon>Caryophylliidae</taxon>
        <taxon>Desmophyllum</taxon>
    </lineage>
</organism>
<reference evidence="1" key="1">
    <citation type="submission" date="2023-01" db="EMBL/GenBank/DDBJ databases">
        <title>Genome assembly of the deep-sea coral Lophelia pertusa.</title>
        <authorList>
            <person name="Herrera S."/>
            <person name="Cordes E."/>
        </authorList>
    </citation>
    <scope>NUCLEOTIDE SEQUENCE</scope>
    <source>
        <strain evidence="1">USNM1676648</strain>
        <tissue evidence="1">Polyp</tissue>
    </source>
</reference>
<dbReference type="EMBL" id="MU827304">
    <property type="protein sequence ID" value="KAJ7364970.1"/>
    <property type="molecule type" value="Genomic_DNA"/>
</dbReference>
<keyword evidence="2" id="KW-1185">Reference proteome</keyword>
<accession>A0A9W9YRJ1</accession>
<protein>
    <submittedName>
        <fullName evidence="1">Uncharacterized protein</fullName>
    </submittedName>
</protein>
<sequence length="100" mass="11438">MLTQICLLVDSGISFHSIESTVVVRFNNIIGDFTAALWRLVRNLLFRALCRFLNSVMELFHIPRNDTEGGIHGLFVAVPSHFSRRHGNSDLELDFLQPHF</sequence>